<evidence type="ECO:0000259" key="11">
    <source>
        <dbReference type="PROSITE" id="PS50991"/>
    </source>
</evidence>
<dbReference type="PANTHER" id="PTHR46911:SF1">
    <property type="entry name" value="2-ISOPROPYLMALATE SYNTHASE"/>
    <property type="match status" value="1"/>
</dbReference>
<dbReference type="PROSITE" id="PS00816">
    <property type="entry name" value="AIPM_HOMOCIT_SYNTH_2"/>
    <property type="match status" value="1"/>
</dbReference>
<keyword evidence="7 10" id="KW-0808">Transferase</keyword>
<keyword evidence="8 10" id="KW-0479">Metal-binding</keyword>
<evidence type="ECO:0000256" key="9">
    <source>
        <dbReference type="ARBA" id="ARBA00023304"/>
    </source>
</evidence>
<reference evidence="12 13" key="1">
    <citation type="submission" date="2023-07" db="EMBL/GenBank/DDBJ databases">
        <title>Sorghum-associated microbial communities from plants grown in Nebraska, USA.</title>
        <authorList>
            <person name="Schachtman D."/>
        </authorList>
    </citation>
    <scope>NUCLEOTIDE SEQUENCE [LARGE SCALE GENOMIC DNA]</scope>
    <source>
        <strain evidence="12 13">DS1027</strain>
    </source>
</reference>
<evidence type="ECO:0000256" key="3">
    <source>
        <dbReference type="ARBA" id="ARBA00009767"/>
    </source>
</evidence>
<evidence type="ECO:0000313" key="12">
    <source>
        <dbReference type="EMBL" id="MDR6509445.1"/>
    </source>
</evidence>
<comment type="cofactor">
    <cofactor evidence="10">
        <name>Mg(2+)</name>
        <dbReference type="ChEBI" id="CHEBI:18420"/>
    </cofactor>
</comment>
<evidence type="ECO:0000256" key="7">
    <source>
        <dbReference type="ARBA" id="ARBA00022679"/>
    </source>
</evidence>
<dbReference type="Pfam" id="PF08502">
    <property type="entry name" value="LeuA_dimer"/>
    <property type="match status" value="1"/>
</dbReference>
<dbReference type="Pfam" id="PF22615">
    <property type="entry name" value="IPMS_D2"/>
    <property type="match status" value="1"/>
</dbReference>
<keyword evidence="10" id="KW-0460">Magnesium</keyword>
<dbReference type="Proteomes" id="UP001184150">
    <property type="component" value="Unassembled WGS sequence"/>
</dbReference>
<keyword evidence="13" id="KW-1185">Reference proteome</keyword>
<feature type="binding site" evidence="10">
    <location>
        <position position="42"/>
    </location>
    <ligand>
        <name>Mg(2+)</name>
        <dbReference type="ChEBI" id="CHEBI:18420"/>
    </ligand>
</feature>
<gene>
    <name evidence="10" type="primary">leuA</name>
    <name evidence="12" type="ORF">J2792_000285</name>
</gene>
<dbReference type="EC" id="2.3.3.13" evidence="4 10"/>
<protein>
    <recommendedName>
        <fullName evidence="4 10">2-isopropylmalate synthase</fullName>
        <ecNumber evidence="4 10">2.3.3.13</ecNumber>
    </recommendedName>
    <alternativeName>
        <fullName evidence="10">Alpha-IPM synthase</fullName>
    </alternativeName>
    <alternativeName>
        <fullName evidence="10">Alpha-isopropylmalate synthase</fullName>
    </alternativeName>
</protein>
<dbReference type="InterPro" id="IPR054692">
    <property type="entry name" value="LeuA-like_post-cat"/>
</dbReference>
<feature type="binding site" evidence="10">
    <location>
        <position position="248"/>
    </location>
    <ligand>
        <name>Mg(2+)</name>
        <dbReference type="ChEBI" id="CHEBI:18420"/>
    </ligand>
</feature>
<dbReference type="PANTHER" id="PTHR46911">
    <property type="match status" value="1"/>
</dbReference>
<comment type="caution">
    <text evidence="12">The sequence shown here is derived from an EMBL/GenBank/DDBJ whole genome shotgun (WGS) entry which is preliminary data.</text>
</comment>
<evidence type="ECO:0000256" key="2">
    <source>
        <dbReference type="ARBA" id="ARBA00004689"/>
    </source>
</evidence>
<dbReference type="InterPro" id="IPR013785">
    <property type="entry name" value="Aldolase_TIM"/>
</dbReference>
<comment type="function">
    <text evidence="10">Catalyzes the condensation of the acetyl group of acetyl-CoA with 3-methyl-2-oxobutanoate (2-ketoisovalerate) to form 3-carboxy-3-hydroxy-4-methylpentanoate (2-isopropylmalate).</text>
</comment>
<feature type="region of interest" description="Regulatory domain" evidence="10">
    <location>
        <begin position="441"/>
        <end position="556"/>
    </location>
</feature>
<dbReference type="SUPFAM" id="SSF51569">
    <property type="entry name" value="Aldolase"/>
    <property type="match status" value="1"/>
</dbReference>
<comment type="similarity">
    <text evidence="3 10">Belongs to the alpha-IPM synthase/homocitrate synthase family. LeuA type 2 subfamily.</text>
</comment>
<evidence type="ECO:0000313" key="13">
    <source>
        <dbReference type="Proteomes" id="UP001184150"/>
    </source>
</evidence>
<dbReference type="GO" id="GO:0003852">
    <property type="term" value="F:2-isopropylmalate synthase activity"/>
    <property type="evidence" value="ECO:0007669"/>
    <property type="project" value="UniProtKB-EC"/>
</dbReference>
<dbReference type="Pfam" id="PF00682">
    <property type="entry name" value="HMGL-like"/>
    <property type="match status" value="1"/>
</dbReference>
<sequence length="556" mass="61325">MAMLKNPGIKYRPFPQVDLPDRQWPSRTITKAPRWLSTDMRDGNQSLIDPMDADKKARFFDLLCKVGLKEIEVGFPSAGATEYDFIRALVDEGRIPEDVVVQVLTQSREDLIKTSFESLAGAKQAIVHVYNAVSPLWRTVVFGMEQSEIKEIARRGATFLRDQAARFPQTDWRFEYSPETFSTAELDFSIACCEAVMDVLQPTVEKPIILNLPATVEASTANIYADQIEYFCRNLPGRDRAVISLHTHNDRGTGVAAAELGLMAGADRVEGCLFGNGERTGNCCLVTVGLNLYTQGVDPELDFSNIDEVIQTVEYCNQLPVHPRHPYGGELVFTAFSGSHQDAIKKGFAAQEKRNDELWAVPYLPIDPADLGRSYEAVIRVNSQSGKGGFAWVLEQDQGLKLPKKMQAHFSRHVQELADELGRELQAGDIWGVFRKVYRLDAPQHFQLVDYDEQRGTDGTRVFAGKIEIDGQVQSVSGRGNGLISSVVATLAEGFGVRLEVRDYSEHAMGSGTNARAAAYVECVLADGRVVWGVGIDEDVATASVRAILSAANAGR</sequence>
<evidence type="ECO:0000256" key="10">
    <source>
        <dbReference type="HAMAP-Rule" id="MF_00572"/>
    </source>
</evidence>
<dbReference type="HAMAP" id="MF_00572">
    <property type="entry name" value="LeuA_type2"/>
    <property type="match status" value="1"/>
</dbReference>
<dbReference type="Gene3D" id="3.30.160.270">
    <property type="match status" value="1"/>
</dbReference>
<dbReference type="InterPro" id="IPR039371">
    <property type="entry name" value="LeuA_N_DRE-TIM"/>
</dbReference>
<evidence type="ECO:0000256" key="8">
    <source>
        <dbReference type="ARBA" id="ARBA00022723"/>
    </source>
</evidence>
<accession>A0ABU1MGI5</accession>
<dbReference type="CDD" id="cd07942">
    <property type="entry name" value="DRE_TIM_LeuA"/>
    <property type="match status" value="1"/>
</dbReference>
<dbReference type="SUPFAM" id="SSF89000">
    <property type="entry name" value="post-HMGL domain-like"/>
    <property type="match status" value="1"/>
</dbReference>
<evidence type="ECO:0000256" key="4">
    <source>
        <dbReference type="ARBA" id="ARBA00012973"/>
    </source>
</evidence>
<dbReference type="InterPro" id="IPR000891">
    <property type="entry name" value="PYR_CT"/>
</dbReference>
<feature type="binding site" evidence="10">
    <location>
        <position position="246"/>
    </location>
    <ligand>
        <name>Mg(2+)</name>
        <dbReference type="ChEBI" id="CHEBI:18420"/>
    </ligand>
</feature>
<comment type="catalytic activity">
    <reaction evidence="1 10">
        <text>3-methyl-2-oxobutanoate + acetyl-CoA + H2O = (2S)-2-isopropylmalate + CoA + H(+)</text>
        <dbReference type="Rhea" id="RHEA:21524"/>
        <dbReference type="ChEBI" id="CHEBI:1178"/>
        <dbReference type="ChEBI" id="CHEBI:11851"/>
        <dbReference type="ChEBI" id="CHEBI:15377"/>
        <dbReference type="ChEBI" id="CHEBI:15378"/>
        <dbReference type="ChEBI" id="CHEBI:57287"/>
        <dbReference type="ChEBI" id="CHEBI:57288"/>
        <dbReference type="EC" id="2.3.3.13"/>
    </reaction>
</comment>
<dbReference type="InterPro" id="IPR013709">
    <property type="entry name" value="2-isopropylmalate_synth_dimer"/>
</dbReference>
<dbReference type="InterPro" id="IPR036230">
    <property type="entry name" value="LeuA_allosteric_dom_sf"/>
</dbReference>
<dbReference type="InterPro" id="IPR005668">
    <property type="entry name" value="IPM_Synthase"/>
</dbReference>
<keyword evidence="9 10" id="KW-0100">Branched-chain amino acid biosynthesis</keyword>
<comment type="pathway">
    <text evidence="2 10">Amino-acid biosynthesis; L-leucine biosynthesis; L-leucine from 3-methyl-2-oxobutanoate: step 1/4.</text>
</comment>
<organism evidence="12 13">
    <name type="scientific">Novosphingobium capsulatum</name>
    <dbReference type="NCBI Taxonomy" id="13688"/>
    <lineage>
        <taxon>Bacteria</taxon>
        <taxon>Pseudomonadati</taxon>
        <taxon>Pseudomonadota</taxon>
        <taxon>Alphaproteobacteria</taxon>
        <taxon>Sphingomonadales</taxon>
        <taxon>Sphingomonadaceae</taxon>
        <taxon>Novosphingobium</taxon>
    </lineage>
</organism>
<keyword evidence="12" id="KW-0012">Acyltransferase</keyword>
<evidence type="ECO:0000256" key="1">
    <source>
        <dbReference type="ARBA" id="ARBA00000064"/>
    </source>
</evidence>
<dbReference type="SUPFAM" id="SSF110921">
    <property type="entry name" value="2-isopropylmalate synthase LeuA, allosteric (dimerisation) domain"/>
    <property type="match status" value="1"/>
</dbReference>
<proteinExistence type="inferred from homology"/>
<dbReference type="NCBIfam" id="TIGR00970">
    <property type="entry name" value="leuA_yeast"/>
    <property type="match status" value="1"/>
</dbReference>
<dbReference type="InterPro" id="IPR002034">
    <property type="entry name" value="AIPM/Hcit_synth_CS"/>
</dbReference>
<comment type="subcellular location">
    <subcellularLocation>
        <location evidence="10">Cytoplasm</location>
    </subcellularLocation>
</comment>
<comment type="subunit">
    <text evidence="10">Homodimer.</text>
</comment>
<keyword evidence="10" id="KW-0963">Cytoplasm</keyword>
<dbReference type="RefSeq" id="WP_022675561.1">
    <property type="nucleotide sequence ID" value="NZ_JAVDRD010000001.1"/>
</dbReference>
<dbReference type="NCBIfam" id="NF002991">
    <property type="entry name" value="PRK03739.1"/>
    <property type="match status" value="1"/>
</dbReference>
<dbReference type="Gene3D" id="3.20.20.70">
    <property type="entry name" value="Aldolase class I"/>
    <property type="match status" value="1"/>
</dbReference>
<keyword evidence="5 10" id="KW-0432">Leucine biosynthesis</keyword>
<keyword evidence="6 10" id="KW-0028">Amino-acid biosynthesis</keyword>
<dbReference type="EMBL" id="JAVDRD010000001">
    <property type="protein sequence ID" value="MDR6509445.1"/>
    <property type="molecule type" value="Genomic_DNA"/>
</dbReference>
<dbReference type="SMART" id="SM00917">
    <property type="entry name" value="LeuA_dimer"/>
    <property type="match status" value="1"/>
</dbReference>
<name>A0ABU1MGI5_9SPHN</name>
<feature type="binding site" evidence="10">
    <location>
        <position position="282"/>
    </location>
    <ligand>
        <name>Mg(2+)</name>
        <dbReference type="ChEBI" id="CHEBI:18420"/>
    </ligand>
</feature>
<dbReference type="PROSITE" id="PS50991">
    <property type="entry name" value="PYR_CT"/>
    <property type="match status" value="1"/>
</dbReference>
<feature type="domain" description="Pyruvate carboxyltransferase" evidence="11">
    <location>
        <begin position="33"/>
        <end position="307"/>
    </location>
</feature>
<evidence type="ECO:0000256" key="5">
    <source>
        <dbReference type="ARBA" id="ARBA00022430"/>
    </source>
</evidence>
<evidence type="ECO:0000256" key="6">
    <source>
        <dbReference type="ARBA" id="ARBA00022605"/>
    </source>
</evidence>